<proteinExistence type="predicted"/>
<protein>
    <recommendedName>
        <fullName evidence="2">Protein kinase domain-containing protein</fullName>
    </recommendedName>
</protein>
<dbReference type="Gene3D" id="1.10.510.10">
    <property type="entry name" value="Transferase(Phosphotransferase) domain 1"/>
    <property type="match status" value="1"/>
</dbReference>
<organism evidence="3 4">
    <name type="scientific">Clytia hemisphaerica</name>
    <dbReference type="NCBI Taxonomy" id="252671"/>
    <lineage>
        <taxon>Eukaryota</taxon>
        <taxon>Metazoa</taxon>
        <taxon>Cnidaria</taxon>
        <taxon>Hydrozoa</taxon>
        <taxon>Hydroidolina</taxon>
        <taxon>Leptothecata</taxon>
        <taxon>Obeliida</taxon>
        <taxon>Clytiidae</taxon>
        <taxon>Clytia</taxon>
    </lineage>
</organism>
<dbReference type="OrthoDB" id="5979581at2759"/>
<dbReference type="SUPFAM" id="SSF56112">
    <property type="entry name" value="Protein kinase-like (PK-like)"/>
    <property type="match status" value="1"/>
</dbReference>
<feature type="compositionally biased region" description="Basic and acidic residues" evidence="1">
    <location>
        <begin position="63"/>
        <end position="81"/>
    </location>
</feature>
<keyword evidence="4" id="KW-1185">Reference proteome</keyword>
<dbReference type="PROSITE" id="PS50011">
    <property type="entry name" value="PROTEIN_KINASE_DOM"/>
    <property type="match status" value="1"/>
</dbReference>
<dbReference type="InterPro" id="IPR011009">
    <property type="entry name" value="Kinase-like_dom_sf"/>
</dbReference>
<accession>A0A7M5U3F3</accession>
<name>A0A7M5U3F3_9CNID</name>
<dbReference type="GO" id="GO:0004672">
    <property type="term" value="F:protein kinase activity"/>
    <property type="evidence" value="ECO:0007669"/>
    <property type="project" value="InterPro"/>
</dbReference>
<dbReference type="AlphaFoldDB" id="A0A7M5U3F3"/>
<dbReference type="EnsemblMetazoa" id="CLYHEMT005696.1">
    <property type="protein sequence ID" value="CLYHEMP005696.1"/>
    <property type="gene ID" value="CLYHEMG005696"/>
</dbReference>
<sequence length="147" mass="17090">ELHDLLTKLLNHDPALRPSTSEIINHSWLTPSPSVIETESENSVEKEQKEIVKTVSQHCQVSVHKDSNEKAQKMKSQKSEELASQDVRVQSNEYQLRTFFIADNKTFKRDHVNVASNPKFPNGHHFQPAELWDYPNGHHFPCMEFWE</sequence>
<dbReference type="GO" id="GO:0005524">
    <property type="term" value="F:ATP binding"/>
    <property type="evidence" value="ECO:0007669"/>
    <property type="project" value="InterPro"/>
</dbReference>
<evidence type="ECO:0000313" key="3">
    <source>
        <dbReference type="EnsemblMetazoa" id="CLYHEMP005696.1"/>
    </source>
</evidence>
<reference evidence="3" key="1">
    <citation type="submission" date="2021-01" db="UniProtKB">
        <authorList>
            <consortium name="EnsemblMetazoa"/>
        </authorList>
    </citation>
    <scope>IDENTIFICATION</scope>
</reference>
<dbReference type="InterPro" id="IPR000719">
    <property type="entry name" value="Prot_kinase_dom"/>
</dbReference>
<evidence type="ECO:0000256" key="1">
    <source>
        <dbReference type="SAM" id="MobiDB-lite"/>
    </source>
</evidence>
<evidence type="ECO:0000313" key="4">
    <source>
        <dbReference type="Proteomes" id="UP000594262"/>
    </source>
</evidence>
<dbReference type="Proteomes" id="UP000594262">
    <property type="component" value="Unplaced"/>
</dbReference>
<feature type="domain" description="Protein kinase" evidence="2">
    <location>
        <begin position="1"/>
        <end position="29"/>
    </location>
</feature>
<evidence type="ECO:0000259" key="2">
    <source>
        <dbReference type="PROSITE" id="PS50011"/>
    </source>
</evidence>
<feature type="region of interest" description="Disordered" evidence="1">
    <location>
        <begin position="56"/>
        <end position="86"/>
    </location>
</feature>